<evidence type="ECO:0000313" key="7">
    <source>
        <dbReference type="EMBL" id="KAB0663574.1"/>
    </source>
</evidence>
<dbReference type="GO" id="GO:0090729">
    <property type="term" value="F:toxin activity"/>
    <property type="evidence" value="ECO:0007669"/>
    <property type="project" value="UniProtKB-KW"/>
</dbReference>
<dbReference type="PANTHER" id="PTHR39677">
    <property type="entry name" value="RIBONUCLEASE VAPC6"/>
    <property type="match status" value="1"/>
</dbReference>
<dbReference type="RefSeq" id="WP_151129683.1">
    <property type="nucleotide sequence ID" value="NZ_VZQZ01000014.1"/>
</dbReference>
<keyword evidence="4 5" id="KW-0378">Hydrolase</keyword>
<dbReference type="EC" id="3.1.-.-" evidence="5"/>
<comment type="similarity">
    <text evidence="5">Belongs to the PINc/VapC protein family.</text>
</comment>
<proteinExistence type="inferred from homology"/>
<dbReference type="PANTHER" id="PTHR39677:SF4">
    <property type="entry name" value="RIBONUCLEASE VAPC6"/>
    <property type="match status" value="1"/>
</dbReference>
<feature type="domain" description="PIN" evidence="6">
    <location>
        <begin position="6"/>
        <end position="125"/>
    </location>
</feature>
<keyword evidence="2 5" id="KW-0540">Nuclease</keyword>
<dbReference type="InterPro" id="IPR002716">
    <property type="entry name" value="PIN_dom"/>
</dbReference>
<keyword evidence="5" id="KW-0460">Magnesium</keyword>
<reference evidence="7 8" key="1">
    <citation type="submission" date="2019-09" db="EMBL/GenBank/DDBJ databases">
        <title>Geobacter sp. Red96, a novel strain isolated from paddy soil.</title>
        <authorList>
            <person name="Xu Z."/>
            <person name="Masuda Y."/>
            <person name="Itoh H."/>
            <person name="Senoo K."/>
        </authorList>
    </citation>
    <scope>NUCLEOTIDE SEQUENCE [LARGE SCALE GENOMIC DNA]</scope>
    <source>
        <strain evidence="7 8">Red96</strain>
    </source>
</reference>
<dbReference type="GO" id="GO:0000287">
    <property type="term" value="F:magnesium ion binding"/>
    <property type="evidence" value="ECO:0007669"/>
    <property type="project" value="UniProtKB-UniRule"/>
</dbReference>
<dbReference type="CDD" id="cd18689">
    <property type="entry name" value="PIN_VapC-like"/>
    <property type="match status" value="1"/>
</dbReference>
<keyword evidence="3 5" id="KW-0479">Metal-binding</keyword>
<dbReference type="AlphaFoldDB" id="A0A7J4ZM84"/>
<keyword evidence="5" id="KW-0800">Toxin</keyword>
<evidence type="ECO:0000256" key="5">
    <source>
        <dbReference type="HAMAP-Rule" id="MF_00265"/>
    </source>
</evidence>
<organism evidence="7 8">
    <name type="scientific">Oryzomonas japonica</name>
    <dbReference type="NCBI Taxonomy" id="2603858"/>
    <lineage>
        <taxon>Bacteria</taxon>
        <taxon>Pseudomonadati</taxon>
        <taxon>Thermodesulfobacteriota</taxon>
        <taxon>Desulfuromonadia</taxon>
        <taxon>Geobacterales</taxon>
        <taxon>Geobacteraceae</taxon>
        <taxon>Oryzomonas</taxon>
    </lineage>
</organism>
<sequence>MRKYQLDSFALLRFFQKEPGGEKVRRILEEASEGAAEVLLNVINLGEIIYLVQRRFGEAKKLEILMHIQRMGIDVLPVPNDLVFRAAELKARFPLSIASAFALASAVEHHATLVTGDPEFKKVEHLVGIEWI</sequence>
<keyword evidence="1 5" id="KW-1277">Toxin-antitoxin system</keyword>
<comment type="cofactor">
    <cofactor evidence="5">
        <name>Mg(2+)</name>
        <dbReference type="ChEBI" id="CHEBI:18420"/>
    </cofactor>
</comment>
<feature type="binding site" evidence="5">
    <location>
        <position position="7"/>
    </location>
    <ligand>
        <name>Mg(2+)</name>
        <dbReference type="ChEBI" id="CHEBI:18420"/>
    </ligand>
</feature>
<name>A0A7J4ZM84_9BACT</name>
<comment type="function">
    <text evidence="5">Toxic component of a toxin-antitoxin (TA) system. An RNase.</text>
</comment>
<evidence type="ECO:0000259" key="6">
    <source>
        <dbReference type="Pfam" id="PF01850"/>
    </source>
</evidence>
<evidence type="ECO:0000256" key="4">
    <source>
        <dbReference type="ARBA" id="ARBA00022801"/>
    </source>
</evidence>
<dbReference type="Proteomes" id="UP000420562">
    <property type="component" value="Unassembled WGS sequence"/>
</dbReference>
<dbReference type="Pfam" id="PF01850">
    <property type="entry name" value="PIN"/>
    <property type="match status" value="1"/>
</dbReference>
<dbReference type="InterPro" id="IPR022907">
    <property type="entry name" value="VapC_family"/>
</dbReference>
<dbReference type="HAMAP" id="MF_00265">
    <property type="entry name" value="VapC_Nob1"/>
    <property type="match status" value="1"/>
</dbReference>
<comment type="caution">
    <text evidence="7">The sequence shown here is derived from an EMBL/GenBank/DDBJ whole genome shotgun (WGS) entry which is preliminary data.</text>
</comment>
<dbReference type="GO" id="GO:0016787">
    <property type="term" value="F:hydrolase activity"/>
    <property type="evidence" value="ECO:0007669"/>
    <property type="project" value="UniProtKB-KW"/>
</dbReference>
<evidence type="ECO:0000256" key="2">
    <source>
        <dbReference type="ARBA" id="ARBA00022722"/>
    </source>
</evidence>
<comment type="caution">
    <text evidence="5">Lacks conserved residue(s) required for the propagation of feature annotation.</text>
</comment>
<evidence type="ECO:0000313" key="8">
    <source>
        <dbReference type="Proteomes" id="UP000420562"/>
    </source>
</evidence>
<keyword evidence="8" id="KW-1185">Reference proteome</keyword>
<dbReference type="SUPFAM" id="SSF88723">
    <property type="entry name" value="PIN domain-like"/>
    <property type="match status" value="1"/>
</dbReference>
<evidence type="ECO:0000256" key="3">
    <source>
        <dbReference type="ARBA" id="ARBA00022723"/>
    </source>
</evidence>
<accession>A0A7J4ZM84</accession>
<dbReference type="GO" id="GO:0004540">
    <property type="term" value="F:RNA nuclease activity"/>
    <property type="evidence" value="ECO:0007669"/>
    <property type="project" value="InterPro"/>
</dbReference>
<dbReference type="Gene3D" id="3.40.50.1010">
    <property type="entry name" value="5'-nuclease"/>
    <property type="match status" value="1"/>
</dbReference>
<dbReference type="InterPro" id="IPR029060">
    <property type="entry name" value="PIN-like_dom_sf"/>
</dbReference>
<protein>
    <recommendedName>
        <fullName evidence="5">Ribonuclease VapC</fullName>
        <shortName evidence="5">RNase VapC</shortName>
        <ecNumber evidence="5">3.1.-.-</ecNumber>
    </recommendedName>
    <alternativeName>
        <fullName evidence="5">Toxin VapC</fullName>
    </alternativeName>
</protein>
<evidence type="ECO:0000256" key="1">
    <source>
        <dbReference type="ARBA" id="ARBA00022649"/>
    </source>
</evidence>
<gene>
    <name evidence="5" type="primary">vapC</name>
    <name evidence="7" type="ORF">F6V25_16365</name>
</gene>
<dbReference type="EMBL" id="VZQZ01000014">
    <property type="protein sequence ID" value="KAB0663574.1"/>
    <property type="molecule type" value="Genomic_DNA"/>
</dbReference>